<dbReference type="GO" id="GO:0055085">
    <property type="term" value="P:transmembrane transport"/>
    <property type="evidence" value="ECO:0007669"/>
    <property type="project" value="InterPro"/>
</dbReference>
<keyword evidence="4 7" id="KW-0812">Transmembrane</keyword>
<keyword evidence="5 7" id="KW-1133">Transmembrane helix</keyword>
<keyword evidence="3" id="KW-1003">Cell membrane</keyword>
<dbReference type="Gene3D" id="1.10.3720.10">
    <property type="entry name" value="MetI-like"/>
    <property type="match status" value="1"/>
</dbReference>
<evidence type="ECO:0000259" key="9">
    <source>
        <dbReference type="PROSITE" id="PS50928"/>
    </source>
</evidence>
<keyword evidence="11" id="KW-1185">Reference proteome</keyword>
<reference evidence="10 11" key="1">
    <citation type="submission" date="2020-07" db="EMBL/GenBank/DDBJ databases">
        <title>Sequencing the genomes of 1000 actinobacteria strains.</title>
        <authorList>
            <person name="Klenk H.-P."/>
        </authorList>
    </citation>
    <scope>NUCLEOTIDE SEQUENCE [LARGE SCALE GENOMIC DNA]</scope>
    <source>
        <strain evidence="10 11">DSM 18448</strain>
    </source>
</reference>
<dbReference type="InterPro" id="IPR035906">
    <property type="entry name" value="MetI-like_sf"/>
</dbReference>
<organism evidence="10 11">
    <name type="scientific">Actinopolymorpha rutila</name>
    <dbReference type="NCBI Taxonomy" id="446787"/>
    <lineage>
        <taxon>Bacteria</taxon>
        <taxon>Bacillati</taxon>
        <taxon>Actinomycetota</taxon>
        <taxon>Actinomycetes</taxon>
        <taxon>Propionibacteriales</taxon>
        <taxon>Actinopolymorphaceae</taxon>
        <taxon>Actinopolymorpha</taxon>
    </lineage>
</organism>
<evidence type="ECO:0000256" key="2">
    <source>
        <dbReference type="ARBA" id="ARBA00022448"/>
    </source>
</evidence>
<dbReference type="CDD" id="cd06261">
    <property type="entry name" value="TM_PBP2"/>
    <property type="match status" value="1"/>
</dbReference>
<dbReference type="SUPFAM" id="SSF161098">
    <property type="entry name" value="MetI-like"/>
    <property type="match status" value="1"/>
</dbReference>
<dbReference type="InterPro" id="IPR000515">
    <property type="entry name" value="MetI-like"/>
</dbReference>
<evidence type="ECO:0000256" key="3">
    <source>
        <dbReference type="ARBA" id="ARBA00022475"/>
    </source>
</evidence>
<dbReference type="RefSeq" id="WP_179787452.1">
    <property type="nucleotide sequence ID" value="NZ_BAAARR010000010.1"/>
</dbReference>
<feature type="transmembrane region" description="Helical" evidence="7">
    <location>
        <begin position="99"/>
        <end position="120"/>
    </location>
</feature>
<protein>
    <submittedName>
        <fullName evidence="10">Multiple sugar transport system permease protein</fullName>
    </submittedName>
</protein>
<feature type="transmembrane region" description="Helical" evidence="7">
    <location>
        <begin position="266"/>
        <end position="285"/>
    </location>
</feature>
<dbReference type="Proteomes" id="UP000579605">
    <property type="component" value="Unassembled WGS sequence"/>
</dbReference>
<evidence type="ECO:0000313" key="11">
    <source>
        <dbReference type="Proteomes" id="UP000579605"/>
    </source>
</evidence>
<feature type="transmembrane region" description="Helical" evidence="7">
    <location>
        <begin position="163"/>
        <end position="185"/>
    </location>
</feature>
<feature type="transmembrane region" description="Helical" evidence="7">
    <location>
        <begin position="34"/>
        <end position="55"/>
    </location>
</feature>
<comment type="similarity">
    <text evidence="7">Belongs to the binding-protein-dependent transport system permease family.</text>
</comment>
<name>A0A852ZD95_9ACTN</name>
<dbReference type="GO" id="GO:0005886">
    <property type="term" value="C:plasma membrane"/>
    <property type="evidence" value="ECO:0007669"/>
    <property type="project" value="UniProtKB-SubCell"/>
</dbReference>
<evidence type="ECO:0000256" key="6">
    <source>
        <dbReference type="ARBA" id="ARBA00023136"/>
    </source>
</evidence>
<feature type="transmembrane region" description="Helical" evidence="7">
    <location>
        <begin position="132"/>
        <end position="157"/>
    </location>
</feature>
<keyword evidence="2 7" id="KW-0813">Transport</keyword>
<evidence type="ECO:0000256" key="7">
    <source>
        <dbReference type="RuleBase" id="RU363032"/>
    </source>
</evidence>
<comment type="subcellular location">
    <subcellularLocation>
        <location evidence="1 7">Cell membrane</location>
        <topology evidence="1 7">Multi-pass membrane protein</topology>
    </subcellularLocation>
</comment>
<dbReference type="EMBL" id="JACBZH010000001">
    <property type="protein sequence ID" value="NYH89788.1"/>
    <property type="molecule type" value="Genomic_DNA"/>
</dbReference>
<sequence length="299" mass="33346">MTTQTDTPGARYGGTGGPVMSARERTARTLGDRIGVRVFLVAMSLLFLLPIYWMIITSLKSNEELGITPATLFPKVLHWGNYIEAFRAFPFATYFGNSLLITVLSVIGSIISNLIVAYGFSCIDWRGRDKVFYVVLATLFIPFPIALIPTFDLFAWLHWINTLLPLVVPNFLGSAFFIFLLRQFLLQIPREHLDAARIDGASEARILWQVVFPMARPAVAAVAIFTAVGAWNDFLGPLLYLQDEAKQTLAIGIQAFRSTHDVQFNLLMAASLMILAPLVILFFAAQKYFIRGITLGSFK</sequence>
<dbReference type="PANTHER" id="PTHR43744:SF12">
    <property type="entry name" value="ABC TRANSPORTER PERMEASE PROTEIN MG189-RELATED"/>
    <property type="match status" value="1"/>
</dbReference>
<evidence type="ECO:0000313" key="10">
    <source>
        <dbReference type="EMBL" id="NYH89788.1"/>
    </source>
</evidence>
<dbReference type="AlphaFoldDB" id="A0A852ZD95"/>
<evidence type="ECO:0000256" key="4">
    <source>
        <dbReference type="ARBA" id="ARBA00022692"/>
    </source>
</evidence>
<keyword evidence="6 7" id="KW-0472">Membrane</keyword>
<accession>A0A852ZD95</accession>
<evidence type="ECO:0000256" key="1">
    <source>
        <dbReference type="ARBA" id="ARBA00004651"/>
    </source>
</evidence>
<comment type="caution">
    <text evidence="10">The sequence shown here is derived from an EMBL/GenBank/DDBJ whole genome shotgun (WGS) entry which is preliminary data.</text>
</comment>
<dbReference type="PROSITE" id="PS50928">
    <property type="entry name" value="ABC_TM1"/>
    <property type="match status" value="1"/>
</dbReference>
<feature type="region of interest" description="Disordered" evidence="8">
    <location>
        <begin position="1"/>
        <end position="20"/>
    </location>
</feature>
<dbReference type="Pfam" id="PF00528">
    <property type="entry name" value="BPD_transp_1"/>
    <property type="match status" value="1"/>
</dbReference>
<evidence type="ECO:0000256" key="8">
    <source>
        <dbReference type="SAM" id="MobiDB-lite"/>
    </source>
</evidence>
<keyword evidence="10" id="KW-0762">Sugar transport</keyword>
<feature type="domain" description="ABC transmembrane type-1" evidence="9">
    <location>
        <begin position="95"/>
        <end position="285"/>
    </location>
</feature>
<proteinExistence type="inferred from homology"/>
<dbReference type="PANTHER" id="PTHR43744">
    <property type="entry name" value="ABC TRANSPORTER PERMEASE PROTEIN MG189-RELATED-RELATED"/>
    <property type="match status" value="1"/>
</dbReference>
<gene>
    <name evidence="10" type="ORF">F4554_002426</name>
</gene>
<feature type="transmembrane region" description="Helical" evidence="7">
    <location>
        <begin position="206"/>
        <end position="231"/>
    </location>
</feature>
<evidence type="ECO:0000256" key="5">
    <source>
        <dbReference type="ARBA" id="ARBA00022989"/>
    </source>
</evidence>